<keyword evidence="4" id="KW-1185">Reference proteome</keyword>
<feature type="region of interest" description="Disordered" evidence="1">
    <location>
        <begin position="1"/>
        <end position="28"/>
    </location>
</feature>
<feature type="transmembrane region" description="Helical" evidence="2">
    <location>
        <begin position="198"/>
        <end position="220"/>
    </location>
</feature>
<feature type="compositionally biased region" description="Gly residues" evidence="1">
    <location>
        <begin position="10"/>
        <end position="28"/>
    </location>
</feature>
<feature type="transmembrane region" description="Helical" evidence="2">
    <location>
        <begin position="106"/>
        <end position="127"/>
    </location>
</feature>
<feature type="transmembrane region" description="Helical" evidence="2">
    <location>
        <begin position="297"/>
        <end position="317"/>
    </location>
</feature>
<organism evidence="3 4">
    <name type="scientific">Microcella putealis</name>
    <dbReference type="NCBI Taxonomy" id="337005"/>
    <lineage>
        <taxon>Bacteria</taxon>
        <taxon>Bacillati</taxon>
        <taxon>Actinomycetota</taxon>
        <taxon>Actinomycetes</taxon>
        <taxon>Micrococcales</taxon>
        <taxon>Microbacteriaceae</taxon>
        <taxon>Microcella</taxon>
    </lineage>
</organism>
<keyword evidence="2" id="KW-1133">Transmembrane helix</keyword>
<evidence type="ECO:0000256" key="2">
    <source>
        <dbReference type="SAM" id="Phobius"/>
    </source>
</evidence>
<reference evidence="3 4" key="1">
    <citation type="journal article" date="2015" name="Stand. Genomic Sci.">
        <title>Genomic Encyclopedia of Bacterial and Archaeal Type Strains, Phase III: the genomes of soil and plant-associated and newly described type strains.</title>
        <authorList>
            <person name="Whitman W.B."/>
            <person name="Woyke T."/>
            <person name="Klenk H.P."/>
            <person name="Zhou Y."/>
            <person name="Lilburn T.G."/>
            <person name="Beck B.J."/>
            <person name="De Vos P."/>
            <person name="Vandamme P."/>
            <person name="Eisen J.A."/>
            <person name="Garrity G."/>
            <person name="Hugenholtz P."/>
            <person name="Kyrpides N.C."/>
        </authorList>
    </citation>
    <scope>NUCLEOTIDE SEQUENCE [LARGE SCALE GENOMIC DNA]</scope>
    <source>
        <strain evidence="3 4">CV2</strain>
    </source>
</reference>
<dbReference type="AlphaFoldDB" id="A0A4Q7LXB3"/>
<keyword evidence="2" id="KW-0812">Transmembrane</keyword>
<evidence type="ECO:0000313" key="3">
    <source>
        <dbReference type="EMBL" id="RZS59636.1"/>
    </source>
</evidence>
<name>A0A4Q7LXB3_9MICO</name>
<dbReference type="RefSeq" id="WP_130484704.1">
    <property type="nucleotide sequence ID" value="NZ_SGWW01000001.1"/>
</dbReference>
<dbReference type="InterPro" id="IPR038770">
    <property type="entry name" value="Na+/solute_symporter_sf"/>
</dbReference>
<accession>A0A4Q7LXB3</accession>
<dbReference type="Gene3D" id="1.20.1530.20">
    <property type="match status" value="1"/>
</dbReference>
<comment type="caution">
    <text evidence="3">The sequence shown here is derived from an EMBL/GenBank/DDBJ whole genome shotgun (WGS) entry which is preliminary data.</text>
</comment>
<evidence type="ECO:0000313" key="4">
    <source>
        <dbReference type="Proteomes" id="UP000293519"/>
    </source>
</evidence>
<feature type="transmembrane region" description="Helical" evidence="2">
    <location>
        <begin position="133"/>
        <end position="152"/>
    </location>
</feature>
<gene>
    <name evidence="3" type="ORF">EV141_0868</name>
</gene>
<feature type="transmembrane region" description="Helical" evidence="2">
    <location>
        <begin position="72"/>
        <end position="94"/>
    </location>
</feature>
<sequence>MSALAPQGPGPSGGRGAPGGGPGGGPSGGLGAPARGVLGWVDAHPAPPIVLAIGAGFTVGALVPEVGETPDAVPFALIALAIALTLAGVPLAAVGRTVLDKRFTSALLLLSVFLGPLLAFVLSRVLIRDPDLQLGLLLLLLAPGVGLIVGIVRRAGGDAEALFASAPVLLLVQAVTVPGLLILFTLADDFLALDLSGLPPVILATIIAPTALIVTLQLVGERVGPVRSGLRVATGFTVPATALAVGTMAAVFTPRAMERIELLPAVAPLFGVYLIVMTPLGILVGTAFSLSIGGVRSLTFAGAARNGLLVLPIAAAFEDGFELVPLVVVLGMAIEVIGLGVYRLLVPSLTQQSRGAYSRD</sequence>
<dbReference type="EMBL" id="SGWW01000001">
    <property type="protein sequence ID" value="RZS59636.1"/>
    <property type="molecule type" value="Genomic_DNA"/>
</dbReference>
<proteinExistence type="predicted"/>
<feature type="transmembrane region" description="Helical" evidence="2">
    <location>
        <begin position="232"/>
        <end position="253"/>
    </location>
</feature>
<feature type="transmembrane region" description="Helical" evidence="2">
    <location>
        <begin position="164"/>
        <end position="186"/>
    </location>
</feature>
<dbReference type="Proteomes" id="UP000293519">
    <property type="component" value="Unassembled WGS sequence"/>
</dbReference>
<dbReference type="OrthoDB" id="3254016at2"/>
<protein>
    <submittedName>
        <fullName evidence="3">ACR3 family arsenite efflux pump ArsB</fullName>
    </submittedName>
</protein>
<feature type="transmembrane region" description="Helical" evidence="2">
    <location>
        <begin position="265"/>
        <end position="290"/>
    </location>
</feature>
<feature type="transmembrane region" description="Helical" evidence="2">
    <location>
        <begin position="323"/>
        <end position="345"/>
    </location>
</feature>
<keyword evidence="2" id="KW-0472">Membrane</keyword>
<evidence type="ECO:0000256" key="1">
    <source>
        <dbReference type="SAM" id="MobiDB-lite"/>
    </source>
</evidence>